<keyword evidence="2" id="KW-0805">Transcription regulation</keyword>
<dbReference type="PANTHER" id="PTHR43133:SF46">
    <property type="entry name" value="RNA POLYMERASE SIGMA-70 FACTOR ECF SUBFAMILY"/>
    <property type="match status" value="1"/>
</dbReference>
<dbReference type="InterPro" id="IPR039425">
    <property type="entry name" value="RNA_pol_sigma-70-like"/>
</dbReference>
<feature type="domain" description="RNA polymerase sigma factor 70 region 4 type 2" evidence="6">
    <location>
        <begin position="115"/>
        <end position="166"/>
    </location>
</feature>
<evidence type="ECO:0000256" key="1">
    <source>
        <dbReference type="ARBA" id="ARBA00010641"/>
    </source>
</evidence>
<dbReference type="CDD" id="cd06171">
    <property type="entry name" value="Sigma70_r4"/>
    <property type="match status" value="1"/>
</dbReference>
<dbReference type="InterPro" id="IPR036388">
    <property type="entry name" value="WH-like_DNA-bd_sf"/>
</dbReference>
<comment type="caution">
    <text evidence="7">The sequence shown here is derived from an EMBL/GenBank/DDBJ whole genome shotgun (WGS) entry which is preliminary data.</text>
</comment>
<evidence type="ECO:0000256" key="4">
    <source>
        <dbReference type="ARBA" id="ARBA00023163"/>
    </source>
</evidence>
<dbReference type="Gene3D" id="1.10.10.10">
    <property type="entry name" value="Winged helix-like DNA-binding domain superfamily/Winged helix DNA-binding domain"/>
    <property type="match status" value="1"/>
</dbReference>
<comment type="similarity">
    <text evidence="1">Belongs to the sigma-70 factor family. ECF subfamily.</text>
</comment>
<keyword evidence="4" id="KW-0804">Transcription</keyword>
<evidence type="ECO:0000256" key="3">
    <source>
        <dbReference type="ARBA" id="ARBA00023082"/>
    </source>
</evidence>
<dbReference type="InterPro" id="IPR007627">
    <property type="entry name" value="RNA_pol_sigma70_r2"/>
</dbReference>
<dbReference type="RefSeq" id="WP_243360431.1">
    <property type="nucleotide sequence ID" value="NZ_JALGBH010000001.1"/>
</dbReference>
<dbReference type="SUPFAM" id="SSF88659">
    <property type="entry name" value="Sigma3 and sigma4 domains of RNA polymerase sigma factors"/>
    <property type="match status" value="1"/>
</dbReference>
<dbReference type="InterPro" id="IPR013325">
    <property type="entry name" value="RNA_pol_sigma_r2"/>
</dbReference>
<dbReference type="PANTHER" id="PTHR43133">
    <property type="entry name" value="RNA POLYMERASE ECF-TYPE SIGMA FACTO"/>
    <property type="match status" value="1"/>
</dbReference>
<dbReference type="InterPro" id="IPR014284">
    <property type="entry name" value="RNA_pol_sigma-70_dom"/>
</dbReference>
<evidence type="ECO:0000256" key="2">
    <source>
        <dbReference type="ARBA" id="ARBA00023015"/>
    </source>
</evidence>
<name>A0ABS9ZVK8_9SPHI</name>
<protein>
    <submittedName>
        <fullName evidence="7">RNA polymerase sigma factor</fullName>
    </submittedName>
</protein>
<evidence type="ECO:0000259" key="6">
    <source>
        <dbReference type="Pfam" id="PF08281"/>
    </source>
</evidence>
<reference evidence="7" key="1">
    <citation type="submission" date="2022-03" db="EMBL/GenBank/DDBJ databases">
        <authorList>
            <person name="Woo C.Y."/>
        </authorList>
    </citation>
    <scope>NUCLEOTIDE SEQUENCE</scope>
    <source>
        <strain evidence="7">CYS-01</strain>
    </source>
</reference>
<dbReference type="Pfam" id="PF04542">
    <property type="entry name" value="Sigma70_r2"/>
    <property type="match status" value="1"/>
</dbReference>
<accession>A0ABS9ZVK8</accession>
<dbReference type="Pfam" id="PF08281">
    <property type="entry name" value="Sigma70_r4_2"/>
    <property type="match status" value="1"/>
</dbReference>
<dbReference type="InterPro" id="IPR013324">
    <property type="entry name" value="RNA_pol_sigma_r3/r4-like"/>
</dbReference>
<evidence type="ECO:0000313" key="8">
    <source>
        <dbReference type="Proteomes" id="UP001165460"/>
    </source>
</evidence>
<sequence length="182" mass="21172">MLTPEIINGCIRGNRRSQKDLYKLYYGYAIRICLRYAKNKDEAIELVNDGFMKVFINIKHYDTGKSFNAWISTIMINTSVDHYRKQIKKIRMEELNPNHDLLETDNILSHLNYADLIKLVQQLSYAYRTVFNLFAIDGYSHEEISSMLSISVGTSKSNLFKAREHLKKMIADTLPTAQQKIN</sequence>
<evidence type="ECO:0000313" key="7">
    <source>
        <dbReference type="EMBL" id="MCJ0742184.1"/>
    </source>
</evidence>
<organism evidence="7 8">
    <name type="scientific">Pedobacter montanisoli</name>
    <dbReference type="NCBI Taxonomy" id="2923277"/>
    <lineage>
        <taxon>Bacteria</taxon>
        <taxon>Pseudomonadati</taxon>
        <taxon>Bacteroidota</taxon>
        <taxon>Sphingobacteriia</taxon>
        <taxon>Sphingobacteriales</taxon>
        <taxon>Sphingobacteriaceae</taxon>
        <taxon>Pedobacter</taxon>
    </lineage>
</organism>
<dbReference type="NCBIfam" id="TIGR02937">
    <property type="entry name" value="sigma70-ECF"/>
    <property type="match status" value="1"/>
</dbReference>
<dbReference type="Gene3D" id="1.10.1740.10">
    <property type="match status" value="1"/>
</dbReference>
<dbReference type="EMBL" id="JALGBH010000001">
    <property type="protein sequence ID" value="MCJ0742184.1"/>
    <property type="molecule type" value="Genomic_DNA"/>
</dbReference>
<keyword evidence="3" id="KW-0731">Sigma factor</keyword>
<gene>
    <name evidence="7" type="ORF">MMF97_05620</name>
</gene>
<keyword evidence="8" id="KW-1185">Reference proteome</keyword>
<evidence type="ECO:0000259" key="5">
    <source>
        <dbReference type="Pfam" id="PF04542"/>
    </source>
</evidence>
<feature type="domain" description="RNA polymerase sigma-70 region 2" evidence="5">
    <location>
        <begin position="21"/>
        <end position="86"/>
    </location>
</feature>
<dbReference type="Proteomes" id="UP001165460">
    <property type="component" value="Unassembled WGS sequence"/>
</dbReference>
<proteinExistence type="inferred from homology"/>
<dbReference type="InterPro" id="IPR013249">
    <property type="entry name" value="RNA_pol_sigma70_r4_t2"/>
</dbReference>
<dbReference type="SUPFAM" id="SSF88946">
    <property type="entry name" value="Sigma2 domain of RNA polymerase sigma factors"/>
    <property type="match status" value="1"/>
</dbReference>